<feature type="non-terminal residue" evidence="1">
    <location>
        <position position="1"/>
    </location>
</feature>
<name>A0A9P7FMJ9_9AGAR</name>
<accession>A0A9P7FMJ9</accession>
<dbReference type="EMBL" id="JABCKI010008088">
    <property type="protein sequence ID" value="KAG5633349.1"/>
    <property type="molecule type" value="Genomic_DNA"/>
</dbReference>
<protein>
    <submittedName>
        <fullName evidence="1">Uncharacterized protein</fullName>
    </submittedName>
</protein>
<keyword evidence="2" id="KW-1185">Reference proteome</keyword>
<comment type="caution">
    <text evidence="1">The sequence shown here is derived from an EMBL/GenBank/DDBJ whole genome shotgun (WGS) entry which is preliminary data.</text>
</comment>
<evidence type="ECO:0000313" key="2">
    <source>
        <dbReference type="Proteomes" id="UP000717328"/>
    </source>
</evidence>
<dbReference type="Proteomes" id="UP000717328">
    <property type="component" value="Unassembled WGS sequence"/>
</dbReference>
<proteinExistence type="predicted"/>
<reference evidence="1" key="2">
    <citation type="submission" date="2021-10" db="EMBL/GenBank/DDBJ databases">
        <title>Phylogenomics reveals ancestral predisposition of the termite-cultivated fungus Termitomyces towards a domesticated lifestyle.</title>
        <authorList>
            <person name="Auxier B."/>
            <person name="Grum-Grzhimaylo A."/>
            <person name="Cardenas M.E."/>
            <person name="Lodge J.D."/>
            <person name="Laessoe T."/>
            <person name="Pedersen O."/>
            <person name="Smith M.E."/>
            <person name="Kuyper T.W."/>
            <person name="Franco-Molano E.A."/>
            <person name="Baroni T.J."/>
            <person name="Aanen D.K."/>
        </authorList>
    </citation>
    <scope>NUCLEOTIDE SEQUENCE</scope>
    <source>
        <strain evidence="1">D49</strain>
    </source>
</reference>
<gene>
    <name evidence="1" type="ORF">H0H81_008526</name>
</gene>
<reference evidence="1" key="1">
    <citation type="submission" date="2021-02" db="EMBL/GenBank/DDBJ databases">
        <authorList>
            <person name="Nieuwenhuis M."/>
            <person name="Van De Peppel L.J.J."/>
        </authorList>
    </citation>
    <scope>NUCLEOTIDE SEQUENCE</scope>
    <source>
        <strain evidence="1">D49</strain>
    </source>
</reference>
<sequence>ATVPVVIPAHTVPRISPPVRRPRIPMTTSLDDVLRYWENGEPEKDLTVPLKLWTSTYGSDEYDQGEAVKLGQIQSIRDEFVIHCGSDYSRFEERYPGLRGQYTKLLKAVRCARQERGEAKSRRRRK</sequence>
<dbReference type="AlphaFoldDB" id="A0A9P7FMJ9"/>
<dbReference type="OrthoDB" id="3031460at2759"/>
<organism evidence="1 2">
    <name type="scientific">Sphagnurus paluster</name>
    <dbReference type="NCBI Taxonomy" id="117069"/>
    <lineage>
        <taxon>Eukaryota</taxon>
        <taxon>Fungi</taxon>
        <taxon>Dikarya</taxon>
        <taxon>Basidiomycota</taxon>
        <taxon>Agaricomycotina</taxon>
        <taxon>Agaricomycetes</taxon>
        <taxon>Agaricomycetidae</taxon>
        <taxon>Agaricales</taxon>
        <taxon>Tricholomatineae</taxon>
        <taxon>Lyophyllaceae</taxon>
        <taxon>Sphagnurus</taxon>
    </lineage>
</organism>
<evidence type="ECO:0000313" key="1">
    <source>
        <dbReference type="EMBL" id="KAG5633349.1"/>
    </source>
</evidence>